<keyword evidence="2" id="KW-0233">DNA recombination</keyword>
<dbReference type="PROSITE" id="PS51900">
    <property type="entry name" value="CB"/>
    <property type="match status" value="1"/>
</dbReference>
<evidence type="ECO:0000256" key="3">
    <source>
        <dbReference type="PROSITE-ProRule" id="PRU01248"/>
    </source>
</evidence>
<evidence type="ECO:0000259" key="5">
    <source>
        <dbReference type="PROSITE" id="PS51900"/>
    </source>
</evidence>
<dbReference type="PANTHER" id="PTHR30349">
    <property type="entry name" value="PHAGE INTEGRASE-RELATED"/>
    <property type="match status" value="1"/>
</dbReference>
<feature type="domain" description="Core-binding (CB)" evidence="5">
    <location>
        <begin position="5"/>
        <end position="114"/>
    </location>
</feature>
<dbReference type="InterPro" id="IPR011010">
    <property type="entry name" value="DNA_brk_join_enz"/>
</dbReference>
<protein>
    <submittedName>
        <fullName evidence="6">Tyrosine-type recombinase/integrase</fullName>
    </submittedName>
</protein>
<dbReference type="InterPro" id="IPR044068">
    <property type="entry name" value="CB"/>
</dbReference>
<evidence type="ECO:0000259" key="4">
    <source>
        <dbReference type="PROSITE" id="PS51898"/>
    </source>
</evidence>
<accession>A0ABW9QTQ5</accession>
<proteinExistence type="predicted"/>
<evidence type="ECO:0000256" key="1">
    <source>
        <dbReference type="ARBA" id="ARBA00023125"/>
    </source>
</evidence>
<comment type="caution">
    <text evidence="6">The sequence shown here is derived from an EMBL/GenBank/DDBJ whole genome shotgun (WGS) entry which is preliminary data.</text>
</comment>
<sequence length="373" mass="41200">MDDAYVEHERAAAWLRVLLDAQGRSVGTARAYAGRLSLYLSWAAAAGVEPSAPQADQLARFARWLERTPSRKHRPGRQRRRAADPKVVALGPARSAAMVEGILAAVVEFVRFGASRGWCEPAVAERLSFRTELAFAPRSWDRGERSERPVVERRVVRRRRVQTPPETLSAQQVGALVDACSNSRDRFVVEMLYATGLRVAEVCGLRLADLHLVPSAAHLGCRVEGAHLHVVRREDNDNGALAKSAWPRVVAVTKELVACHDAYRFERDGVPPAAESDYLLVNLWRAPVGRTLTVDAVERLFVRLSARTGFRARPHMLRHSFASEVAMATKDPALVKELLGHASVSSTDVYLHARWADMRAAVDGQARSSGQGR</sequence>
<dbReference type="PANTHER" id="PTHR30349:SF81">
    <property type="entry name" value="TYROSINE RECOMBINASE XERC"/>
    <property type="match status" value="1"/>
</dbReference>
<dbReference type="Pfam" id="PF00589">
    <property type="entry name" value="Phage_integrase"/>
    <property type="match status" value="1"/>
</dbReference>
<dbReference type="PROSITE" id="PS51898">
    <property type="entry name" value="TYR_RECOMBINASE"/>
    <property type="match status" value="1"/>
</dbReference>
<dbReference type="EMBL" id="WJHE01000474">
    <property type="protein sequence ID" value="MST33078.1"/>
    <property type="molecule type" value="Genomic_DNA"/>
</dbReference>
<evidence type="ECO:0000313" key="6">
    <source>
        <dbReference type="EMBL" id="MST33078.1"/>
    </source>
</evidence>
<dbReference type="InterPro" id="IPR050090">
    <property type="entry name" value="Tyrosine_recombinase_XerCD"/>
</dbReference>
<keyword evidence="1 3" id="KW-0238">DNA-binding</keyword>
<dbReference type="InterPro" id="IPR013762">
    <property type="entry name" value="Integrase-like_cat_sf"/>
</dbReference>
<dbReference type="SUPFAM" id="SSF56349">
    <property type="entry name" value="DNA breaking-rejoining enzymes"/>
    <property type="match status" value="1"/>
</dbReference>
<dbReference type="InterPro" id="IPR010998">
    <property type="entry name" value="Integrase_recombinase_N"/>
</dbReference>
<name>A0ABW9QTQ5_9ACTN</name>
<dbReference type="Gene3D" id="1.10.443.10">
    <property type="entry name" value="Intergrase catalytic core"/>
    <property type="match status" value="1"/>
</dbReference>
<feature type="domain" description="Tyr recombinase" evidence="4">
    <location>
        <begin position="163"/>
        <end position="363"/>
    </location>
</feature>
<keyword evidence="7" id="KW-1185">Reference proteome</keyword>
<dbReference type="Proteomes" id="UP000437736">
    <property type="component" value="Unassembled WGS sequence"/>
</dbReference>
<gene>
    <name evidence="6" type="ORF">GHK86_10140</name>
</gene>
<dbReference type="InterPro" id="IPR002104">
    <property type="entry name" value="Integrase_catalytic"/>
</dbReference>
<evidence type="ECO:0000256" key="2">
    <source>
        <dbReference type="ARBA" id="ARBA00023172"/>
    </source>
</evidence>
<organism evidence="6 7">
    <name type="scientific">Acidiferrimicrobium australe</name>
    <dbReference type="NCBI Taxonomy" id="2664430"/>
    <lineage>
        <taxon>Bacteria</taxon>
        <taxon>Bacillati</taxon>
        <taxon>Actinomycetota</taxon>
        <taxon>Acidimicrobiia</taxon>
        <taxon>Acidimicrobiales</taxon>
        <taxon>Acidimicrobiaceae</taxon>
        <taxon>Acidiferrimicrobium</taxon>
    </lineage>
</organism>
<dbReference type="Gene3D" id="1.10.150.130">
    <property type="match status" value="1"/>
</dbReference>
<evidence type="ECO:0000313" key="7">
    <source>
        <dbReference type="Proteomes" id="UP000437736"/>
    </source>
</evidence>
<reference evidence="6 7" key="1">
    <citation type="submission" date="2019-11" db="EMBL/GenBank/DDBJ databases">
        <title>Acidiferrimicrobium australis gen. nov., sp. nov., an acidophilic and obligately heterotrophic, member of the Actinobacteria that catalyses dissimilatory oxido- reduction of iron isolated from metal-rich acidic water in Chile.</title>
        <authorList>
            <person name="Gonzalez D."/>
            <person name="Huber K."/>
            <person name="Hedrich S."/>
            <person name="Rojas-Villalobos C."/>
            <person name="Quatrini R."/>
            <person name="Dinamarca M.A."/>
            <person name="Schwarz A."/>
            <person name="Canales C."/>
            <person name="Nancucheo I."/>
        </authorList>
    </citation>
    <scope>NUCLEOTIDE SEQUENCE [LARGE SCALE GENOMIC DNA]</scope>
    <source>
        <strain evidence="6 7">USS-CCA1</strain>
    </source>
</reference>